<comment type="caution">
    <text evidence="3">The sequence shown here is derived from an EMBL/GenBank/DDBJ whole genome shotgun (WGS) entry which is preliminary data.</text>
</comment>
<feature type="compositionally biased region" description="Basic and acidic residues" evidence="1">
    <location>
        <begin position="579"/>
        <end position="588"/>
    </location>
</feature>
<dbReference type="OrthoDB" id="6782661at2759"/>
<feature type="compositionally biased region" description="Basic and acidic residues" evidence="1">
    <location>
        <begin position="870"/>
        <end position="882"/>
    </location>
</feature>
<evidence type="ECO:0000313" key="4">
    <source>
        <dbReference type="Proteomes" id="UP000494165"/>
    </source>
</evidence>
<sequence>MGDHEYEPVSPRRPPQVLVSGPYDRYEPELGMAPGREGSNDSNDRIRREKKFLHHDSFDDEMTYFRRAPLNQQNSEEDRIMAIDEHDPGIEREDAAPSPAGTASSRTDIELNTSQVDSSALEDLPLSREARRKQRLENEAEERGPGAAARSLQSIRNQAGRLRAKMRAMKRPKINLPDRPKFNMPERPKFKMPERPKFKMPERPKFNLPDRPKFNLPERPKFNFPDRPKFKMPERPNFNFPSISLPRPRRVLREKNGEEQSVHTDTPMVETPSKRNYFDFKTYPRLFDRKNKRRELNISAPMQVRPPRLPPVEFHYDDEEEDMDPIKPELPPRRRGSQDSSKNRWASKFSELEYMDEENYKELRKNGSVQPFDDEDEDEEIRQLQKELRKQHSNDSEQECSESLSGFRDRDFGYTLSLVNRQATPLNNQQRQQNVIVPLDDEEEISLPGSDQEVAHSSGSSSDRRRQGVLEEISSDEFFLREKGVSQDDVDVERYLSREIKETFRPTVDTEALLMENSTVNEADLARTYRGTPERISPSHKARPPRKTRSIKNSSNLSTPPASEVITKDKEEEEEEEEVEKKENKEDTSWYFNTFPPNKPTRERRRQLRHERHKASTMTRKAGPKAPQRKTKTRSEFTIGNTSEWSVAPDQEWLNNLESHIVPKEVEAQSNEPDYIIPDVETPSAPKRGRKQSKRPDEDARSYVSYVSKASDMTEEPGYAYVVKPGVISYEQTQATPPPRRAKQFPTALRRKKSRPLSGSGASHFFTMPHRKPMPVRPSRNYATLGPSRPPRRQRRASLEDVRSESLQSGAVIQKMKERPLPPPPRPPRKERGQDGDLDAMDAEFAAMSENAPLADDEDLDIIRSPEPQTAKKDVSPTQSEEHVISAHLTLENSEIVVIQEDVKSEKDDQTVPVEATREVAPETRDEVPSVPAEADTEIPSSTQIEQEVQERFIDPEEVIELPDKIEIIQESFPDVALPIEESISVLKVQEAFQESPAQIPQEKPAEIVVEPPVQEVVVEASEKYPEVSVEAIQEPSIAAEPSIVVSYEQEPQVESVVSPVEPVNPQVEEVIPQVESVTEEPVLVEDIVPSNQEISTQFEEPCVEEVTVSTQTDPLPEDVLIGEIVPVETEDVACGPSEVQEVQQQQQQQQQPIVEAPVVAAPVSSSSSQNELAPAVAALLEALRAGQLRLDLLDVGRLSVSELQAGRMLVSDIEGMNLNVADLHSNNGALVLSSVQAPMDALAEALLAAAQRMIPPPPPPPQIIHVPSPPPPHSDMQCQTQTPKSTPPRQPSQAIEEVVEAAEAQQLEVQEMSISRHSPSPVFTTEQVLALQAAALSSVARERSRDRSVPPPPPTADFGAPPPPFQQQQQQQQDVDPGIVELGNRLARACCCATLSALRRVVTYTEQQADSLADETRERSGLQMALCVVLVLVAGIILVASMGGDGDAVHHHHWDFYMPK</sequence>
<organism evidence="3 4">
    <name type="scientific">Cloeon dipterum</name>
    <dbReference type="NCBI Taxonomy" id="197152"/>
    <lineage>
        <taxon>Eukaryota</taxon>
        <taxon>Metazoa</taxon>
        <taxon>Ecdysozoa</taxon>
        <taxon>Arthropoda</taxon>
        <taxon>Hexapoda</taxon>
        <taxon>Insecta</taxon>
        <taxon>Pterygota</taxon>
        <taxon>Palaeoptera</taxon>
        <taxon>Ephemeroptera</taxon>
        <taxon>Pisciforma</taxon>
        <taxon>Baetidae</taxon>
        <taxon>Cloeon</taxon>
    </lineage>
</organism>
<protein>
    <submittedName>
        <fullName evidence="3">Uncharacterized protein</fullName>
    </submittedName>
</protein>
<feature type="region of interest" description="Disordered" evidence="1">
    <location>
        <begin position="290"/>
        <end position="406"/>
    </location>
</feature>
<feature type="compositionally biased region" description="Basic and acidic residues" evidence="1">
    <location>
        <begin position="176"/>
        <end position="234"/>
    </location>
</feature>
<dbReference type="Proteomes" id="UP000494165">
    <property type="component" value="Unassembled WGS sequence"/>
</dbReference>
<keyword evidence="2" id="KW-1133">Transmembrane helix</keyword>
<keyword evidence="2" id="KW-0472">Membrane</keyword>
<feature type="region of interest" description="Disordered" evidence="1">
    <location>
        <begin position="83"/>
        <end position="273"/>
    </location>
</feature>
<feature type="region of interest" description="Disordered" evidence="1">
    <location>
        <begin position="1340"/>
        <end position="1375"/>
    </location>
</feature>
<gene>
    <name evidence="3" type="ORF">CLODIP_2_CD10384</name>
</gene>
<evidence type="ECO:0000256" key="2">
    <source>
        <dbReference type="SAM" id="Phobius"/>
    </source>
</evidence>
<feature type="compositionally biased region" description="Basic residues" evidence="1">
    <location>
        <begin position="162"/>
        <end position="173"/>
    </location>
</feature>
<proteinExistence type="predicted"/>
<feature type="compositionally biased region" description="Pro residues" evidence="1">
    <location>
        <begin position="1350"/>
        <end position="1366"/>
    </location>
</feature>
<feature type="compositionally biased region" description="Basic residues" evidence="1">
    <location>
        <begin position="602"/>
        <end position="615"/>
    </location>
</feature>
<feature type="compositionally biased region" description="Polar residues" evidence="1">
    <location>
        <begin position="636"/>
        <end position="645"/>
    </location>
</feature>
<feature type="compositionally biased region" description="Basic and acidic residues" evidence="1">
    <location>
        <begin position="83"/>
        <end position="95"/>
    </location>
</feature>
<keyword evidence="4" id="KW-1185">Reference proteome</keyword>
<reference evidence="3 4" key="1">
    <citation type="submission" date="2020-04" db="EMBL/GenBank/DDBJ databases">
        <authorList>
            <person name="Alioto T."/>
            <person name="Alioto T."/>
            <person name="Gomez Garrido J."/>
        </authorList>
    </citation>
    <scope>NUCLEOTIDE SEQUENCE [LARGE SCALE GENOMIC DNA]</scope>
</reference>
<feature type="compositionally biased region" description="Basic residues" evidence="1">
    <location>
        <begin position="538"/>
        <end position="550"/>
    </location>
</feature>
<name>A0A8S1DDU5_9INSE</name>
<feature type="region of interest" description="Disordered" evidence="1">
    <location>
        <begin position="902"/>
        <end position="942"/>
    </location>
</feature>
<evidence type="ECO:0000256" key="1">
    <source>
        <dbReference type="SAM" id="MobiDB-lite"/>
    </source>
</evidence>
<feature type="region of interest" description="Disordered" evidence="1">
    <location>
        <begin position="664"/>
        <end position="703"/>
    </location>
</feature>
<feature type="region of interest" description="Disordered" evidence="1">
    <location>
        <begin position="447"/>
        <end position="473"/>
    </location>
</feature>
<feature type="compositionally biased region" description="Pro residues" evidence="1">
    <location>
        <begin position="1257"/>
        <end position="1274"/>
    </location>
</feature>
<accession>A0A8S1DDU5</accession>
<feature type="region of interest" description="Disordered" evidence="1">
    <location>
        <begin position="1257"/>
        <end position="1296"/>
    </location>
</feature>
<feature type="compositionally biased region" description="Basic and acidic residues" evidence="1">
    <location>
        <begin position="251"/>
        <end position="262"/>
    </location>
</feature>
<feature type="compositionally biased region" description="Basic and acidic residues" evidence="1">
    <location>
        <begin position="381"/>
        <end position="395"/>
    </location>
</feature>
<feature type="compositionally biased region" description="Polar residues" evidence="1">
    <location>
        <begin position="101"/>
        <end position="118"/>
    </location>
</feature>
<feature type="compositionally biased region" description="Polar residues" evidence="1">
    <location>
        <begin position="551"/>
        <end position="561"/>
    </location>
</feature>
<dbReference type="EMBL" id="CADEPI010000184">
    <property type="protein sequence ID" value="CAB3379366.1"/>
    <property type="molecule type" value="Genomic_DNA"/>
</dbReference>
<feature type="compositionally biased region" description="Basic and acidic residues" evidence="1">
    <location>
        <begin position="902"/>
        <end position="928"/>
    </location>
</feature>
<evidence type="ECO:0000313" key="3">
    <source>
        <dbReference type="EMBL" id="CAB3379366.1"/>
    </source>
</evidence>
<feature type="region of interest" description="Disordered" evidence="1">
    <location>
        <begin position="730"/>
        <end position="882"/>
    </location>
</feature>
<feature type="transmembrane region" description="Helical" evidence="2">
    <location>
        <begin position="1422"/>
        <end position="1441"/>
    </location>
</feature>
<keyword evidence="2" id="KW-0812">Transmembrane</keyword>
<feature type="compositionally biased region" description="Basic and acidic residues" evidence="1">
    <location>
        <begin position="125"/>
        <end position="144"/>
    </location>
</feature>
<feature type="compositionally biased region" description="Basic and acidic residues" evidence="1">
    <location>
        <begin position="38"/>
        <end position="47"/>
    </location>
</feature>
<feature type="region of interest" description="Disordered" evidence="1">
    <location>
        <begin position="527"/>
        <end position="651"/>
    </location>
</feature>
<feature type="region of interest" description="Disordered" evidence="1">
    <location>
        <begin position="1"/>
        <end position="53"/>
    </location>
</feature>